<evidence type="ECO:0000313" key="2">
    <source>
        <dbReference type="Proteomes" id="UP001396334"/>
    </source>
</evidence>
<reference evidence="1 2" key="1">
    <citation type="journal article" date="2024" name="G3 (Bethesda)">
        <title>Genome assembly of Hibiscus sabdariffa L. provides insights into metabolisms of medicinal natural products.</title>
        <authorList>
            <person name="Kim T."/>
        </authorList>
    </citation>
    <scope>NUCLEOTIDE SEQUENCE [LARGE SCALE GENOMIC DNA]</scope>
    <source>
        <strain evidence="1">TK-2024</strain>
        <tissue evidence="1">Old leaves</tissue>
    </source>
</reference>
<comment type="caution">
    <text evidence="1">The sequence shown here is derived from an EMBL/GenBank/DDBJ whole genome shotgun (WGS) entry which is preliminary data.</text>
</comment>
<evidence type="ECO:0000313" key="1">
    <source>
        <dbReference type="EMBL" id="KAK8475268.1"/>
    </source>
</evidence>
<dbReference type="EMBL" id="JBBPBN010002554">
    <property type="protein sequence ID" value="KAK8475268.1"/>
    <property type="molecule type" value="Genomic_DNA"/>
</dbReference>
<sequence>MDWEWITWVQNKDIIGPKVSSFLTDLVKILYSFRLHLACASPESLDLGVVLFRYEKICCSLRFTVMEKLIEFVASR</sequence>
<proteinExistence type="predicted"/>
<dbReference type="Proteomes" id="UP001396334">
    <property type="component" value="Unassembled WGS sequence"/>
</dbReference>
<organism evidence="1 2">
    <name type="scientific">Hibiscus sabdariffa</name>
    <name type="common">roselle</name>
    <dbReference type="NCBI Taxonomy" id="183260"/>
    <lineage>
        <taxon>Eukaryota</taxon>
        <taxon>Viridiplantae</taxon>
        <taxon>Streptophyta</taxon>
        <taxon>Embryophyta</taxon>
        <taxon>Tracheophyta</taxon>
        <taxon>Spermatophyta</taxon>
        <taxon>Magnoliopsida</taxon>
        <taxon>eudicotyledons</taxon>
        <taxon>Gunneridae</taxon>
        <taxon>Pentapetalae</taxon>
        <taxon>rosids</taxon>
        <taxon>malvids</taxon>
        <taxon>Malvales</taxon>
        <taxon>Malvaceae</taxon>
        <taxon>Malvoideae</taxon>
        <taxon>Hibiscus</taxon>
    </lineage>
</organism>
<name>A0ABR1Z726_9ROSI</name>
<protein>
    <submittedName>
        <fullName evidence="1">Uncharacterized protein</fullName>
    </submittedName>
</protein>
<accession>A0ABR1Z726</accession>
<gene>
    <name evidence="1" type="ORF">V6N11_027716</name>
</gene>
<keyword evidence="2" id="KW-1185">Reference proteome</keyword>